<gene>
    <name evidence="1" type="ordered locus">VFMJ11_0179</name>
</gene>
<dbReference type="KEGG" id="vfm:VFMJ11_0179"/>
<evidence type="ECO:0000313" key="1">
    <source>
        <dbReference type="EMBL" id="ACH65112.1"/>
    </source>
</evidence>
<reference evidence="1 2" key="2">
    <citation type="journal article" date="2009" name="Nature">
        <title>A single regulatory gene is sufficient to alter bacterial host range.</title>
        <authorList>
            <person name="Mandel M.J."/>
            <person name="Wollenberg M.S."/>
            <person name="Stabb E.V."/>
            <person name="Visick K.L."/>
            <person name="Ruby E.G."/>
        </authorList>
    </citation>
    <scope>NUCLEOTIDE SEQUENCE [LARGE SCALE GENOMIC DNA]</scope>
    <source>
        <strain evidence="1 2">MJ11</strain>
    </source>
</reference>
<protein>
    <submittedName>
        <fullName evidence="1">Putitive LPS biosynthesis protein</fullName>
    </submittedName>
</protein>
<dbReference type="InterPro" id="IPR020022">
    <property type="entry name" value="N-acetyl_sugar_amidoTrfase"/>
</dbReference>
<dbReference type="HOGENOM" id="CLU_056004_1_0_6"/>
<reference evidence="2" key="1">
    <citation type="submission" date="2008-08" db="EMBL/GenBank/DDBJ databases">
        <title>Complete sequence of Vibrio fischeri strain MJ11.</title>
        <authorList>
            <person name="Mandel M.J."/>
            <person name="Stabb E.V."/>
            <person name="Ruby E.G."/>
            <person name="Ferriera S."/>
            <person name="Johnson J."/>
            <person name="Kravitz S."/>
            <person name="Beeson K."/>
            <person name="Sutton G."/>
            <person name="Rogers Y.-H."/>
            <person name="Friedman R."/>
            <person name="Frazier M."/>
            <person name="Venter J.C."/>
        </authorList>
    </citation>
    <scope>NUCLEOTIDE SEQUENCE [LARGE SCALE GENOMIC DNA]</scope>
    <source>
        <strain evidence="2">MJ11</strain>
    </source>
</reference>
<dbReference type="RefSeq" id="WP_012532829.1">
    <property type="nucleotide sequence ID" value="NC_011184.1"/>
</dbReference>
<name>B5FFW3_ALIFM</name>
<dbReference type="NCBIfam" id="TIGR03573">
    <property type="entry name" value="WbuX"/>
    <property type="match status" value="1"/>
</dbReference>
<sequence length="392" mass="46165">MQLSCPKCHYPLNHPFGLTIVESECSGCFTHREKDTINWNDRYSQLESLVKKYKKHSGKYDCVVPVIGDAEDYFTLFNVLKLGMSPLVVCVNDYFKNDIGWYNLHQLITHFDVDSFTFNPDMRVYKDLVRTSLRKHNHILLPFLQLHTSFPIHVALERKIPLIIWGQNQTVEQVGMYSHLDSVEMSRWNRRQHNLFNFEVDDLIGNGAQVDLRHLNYYQYPEIDKLFRNNVRGIYLSNYMRWDPLAQNQAMVEYGFQPESNNASFDVYERAGSSVYYQLHDLLKYKRVGYRKISDHVAREIRHGRLTSEEGISLITKYTNNKMYIKPFFDWLGVTKSGYDWFKMHRLKDYNHLISESTENIEGLISLYNSLDNMLVKGKEINDSFVVFGKGL</sequence>
<dbReference type="AlphaFoldDB" id="B5FFW3"/>
<evidence type="ECO:0000313" key="2">
    <source>
        <dbReference type="Proteomes" id="UP000001857"/>
    </source>
</evidence>
<organism evidence="1 2">
    <name type="scientific">Aliivibrio fischeri (strain MJ11)</name>
    <name type="common">Vibrio fischeri</name>
    <dbReference type="NCBI Taxonomy" id="388396"/>
    <lineage>
        <taxon>Bacteria</taxon>
        <taxon>Pseudomonadati</taxon>
        <taxon>Pseudomonadota</taxon>
        <taxon>Gammaproteobacteria</taxon>
        <taxon>Vibrionales</taxon>
        <taxon>Vibrionaceae</taxon>
        <taxon>Aliivibrio</taxon>
    </lineage>
</organism>
<accession>B5FFW3</accession>
<dbReference type="EMBL" id="CP001139">
    <property type="protein sequence ID" value="ACH65112.1"/>
    <property type="molecule type" value="Genomic_DNA"/>
</dbReference>
<proteinExistence type="predicted"/>
<dbReference type="Proteomes" id="UP000001857">
    <property type="component" value="Chromosome I"/>
</dbReference>